<protein>
    <submittedName>
        <fullName evidence="1">DUF6230 family protein</fullName>
    </submittedName>
</protein>
<gene>
    <name evidence="1" type="ORF">K7472_06625</name>
</gene>
<organism evidence="1 2">
    <name type="scientific">Streptantibioticus parmotrematis</name>
    <dbReference type="NCBI Taxonomy" id="2873249"/>
    <lineage>
        <taxon>Bacteria</taxon>
        <taxon>Bacillati</taxon>
        <taxon>Actinomycetota</taxon>
        <taxon>Actinomycetes</taxon>
        <taxon>Kitasatosporales</taxon>
        <taxon>Streptomycetaceae</taxon>
        <taxon>Streptantibioticus</taxon>
    </lineage>
</organism>
<comment type="caution">
    <text evidence="1">The sequence shown here is derived from an EMBL/GenBank/DDBJ whole genome shotgun (WGS) entry which is preliminary data.</text>
</comment>
<proteinExistence type="predicted"/>
<keyword evidence="2" id="KW-1185">Reference proteome</keyword>
<dbReference type="Proteomes" id="UP001198565">
    <property type="component" value="Unassembled WGS sequence"/>
</dbReference>
<dbReference type="RefSeq" id="WP_222974973.1">
    <property type="nucleotide sequence ID" value="NZ_JAINVZ010000003.1"/>
</dbReference>
<name>A0ABS7QMV8_9ACTN</name>
<sequence length="205" mass="20841">MSSPVPVTHHGHTRRKRLALVMLLALLAAAVLMAGVGAGAVPVSLAISARSPVLSGQTFQVAADRLQGTGFTQYTGVDSTARGRFPDAVSGIRSADLYDLCQSVVSKVPGLGAVTVRITAGGGGHPAHASDLVVRSADLSGDATFRNVTMGVDAGTIGGPPGGVGQQATAVTIDHLRQTTRAVSAATFRLNGLRLSVRPHAAPCF</sequence>
<dbReference type="EMBL" id="JAINVZ010000003">
    <property type="protein sequence ID" value="MBY8884517.1"/>
    <property type="molecule type" value="Genomic_DNA"/>
</dbReference>
<dbReference type="Pfam" id="PF19741">
    <property type="entry name" value="DUF6230"/>
    <property type="match status" value="1"/>
</dbReference>
<dbReference type="InterPro" id="IPR046198">
    <property type="entry name" value="DUF6230"/>
</dbReference>
<evidence type="ECO:0000313" key="2">
    <source>
        <dbReference type="Proteomes" id="UP001198565"/>
    </source>
</evidence>
<reference evidence="1 2" key="1">
    <citation type="submission" date="2021-08" db="EMBL/GenBank/DDBJ databases">
        <title>Streptomyces sp. PTM05 isolated from lichen.</title>
        <authorList>
            <person name="Somphong A."/>
            <person name="Phongsopitanun W."/>
            <person name="Tanasupawat S."/>
        </authorList>
    </citation>
    <scope>NUCLEOTIDE SEQUENCE [LARGE SCALE GENOMIC DNA]</scope>
    <source>
        <strain evidence="1 2">Ptm05</strain>
    </source>
</reference>
<accession>A0ABS7QMV8</accession>
<evidence type="ECO:0000313" key="1">
    <source>
        <dbReference type="EMBL" id="MBY8884517.1"/>
    </source>
</evidence>